<evidence type="ECO:0000256" key="3">
    <source>
        <dbReference type="ARBA" id="ARBA00022729"/>
    </source>
</evidence>
<evidence type="ECO:0000256" key="5">
    <source>
        <dbReference type="SAM" id="Phobius"/>
    </source>
</evidence>
<dbReference type="InterPro" id="IPR039424">
    <property type="entry name" value="SBP_5"/>
</dbReference>
<dbReference type="EMBL" id="CP014673">
    <property type="protein sequence ID" value="ANX00709.1"/>
    <property type="molecule type" value="Genomic_DNA"/>
</dbReference>
<keyword evidence="2" id="KW-0813">Transport</keyword>
<comment type="similarity">
    <text evidence="1">Belongs to the bacterial solute-binding protein 5 family.</text>
</comment>
<keyword evidence="5" id="KW-0472">Membrane</keyword>
<dbReference type="AlphaFoldDB" id="A0A1B1YIU9"/>
<gene>
    <name evidence="7" type="ORF">CSTERLE_03455</name>
</gene>
<reference evidence="7 8" key="1">
    <citation type="submission" date="2016-02" db="EMBL/GenBank/DDBJ databases">
        <title>Comparison of Clostridium stercorarium subspecies using comparative genomics and transcriptomics.</title>
        <authorList>
            <person name="Schellenberg J."/>
            <person name="Thallinger G."/>
            <person name="Levin D.B."/>
            <person name="Zhang X."/>
            <person name="Alvare G."/>
            <person name="Fristensky B."/>
            <person name="Sparling R."/>
        </authorList>
    </citation>
    <scope>NUCLEOTIDE SEQUENCE [LARGE SCALE GENOMIC DNA]</scope>
    <source>
        <strain evidence="7 8">DSM 9219</strain>
    </source>
</reference>
<feature type="domain" description="Solute-binding protein family 5" evidence="6">
    <location>
        <begin position="132"/>
        <end position="230"/>
    </location>
</feature>
<dbReference type="Proteomes" id="UP000092931">
    <property type="component" value="Chromosome"/>
</dbReference>
<dbReference type="GO" id="GO:0015833">
    <property type="term" value="P:peptide transport"/>
    <property type="evidence" value="ECO:0007669"/>
    <property type="project" value="TreeGrafter"/>
</dbReference>
<feature type="compositionally biased region" description="Low complexity" evidence="4">
    <location>
        <begin position="39"/>
        <end position="56"/>
    </location>
</feature>
<accession>A0A1B1YIU9</accession>
<evidence type="ECO:0000259" key="6">
    <source>
        <dbReference type="Pfam" id="PF00496"/>
    </source>
</evidence>
<keyword evidence="3" id="KW-0732">Signal</keyword>
<dbReference type="GO" id="GO:1904680">
    <property type="term" value="F:peptide transmembrane transporter activity"/>
    <property type="evidence" value="ECO:0007669"/>
    <property type="project" value="TreeGrafter"/>
</dbReference>
<feature type="transmembrane region" description="Helical" evidence="5">
    <location>
        <begin position="7"/>
        <end position="26"/>
    </location>
</feature>
<keyword evidence="5" id="KW-0812">Transmembrane</keyword>
<dbReference type="SUPFAM" id="SSF53850">
    <property type="entry name" value="Periplasmic binding protein-like II"/>
    <property type="match status" value="1"/>
</dbReference>
<dbReference type="Gene3D" id="3.40.190.10">
    <property type="entry name" value="Periplasmic binding protein-like II"/>
    <property type="match status" value="2"/>
</dbReference>
<feature type="domain" description="Solute-binding protein family 5" evidence="6">
    <location>
        <begin position="325"/>
        <end position="696"/>
    </location>
</feature>
<sequence>MKNKKLVAIIAAAVVVVAVVLIAIFVPRSNETGKNDLVDATPTQAPATSTDTTTGQSEKPLVVGYQPFSQKFSPFFAQTGYDQDVVSLTHVQLLTTDRSGGIVYNAIEGETRTYNGNEHFYNGIADIKVTYDEKEDITTYYIKIRDDVKFSDGHVMDADDIIFTYYVLADPTYTGYTTLYSYDIIGMKNYRLNNSMAEQIDVTADEVKAELANPSAETTEAIKQFVADTLTSELEWVKSLYGNPSYAEYTEKYPNAKDLFAYFYSIDENYDSSAVADESQVLADIIAQYGDDWKALGNNYGGSETYFQADIESKVKDVLLNKKLAVSGGTEVDYIEGIKKLSQTEVEVKCRGFEAPAVYTICGIWVAPLHYYGDESMYDYENHKFGFPKGDLSIIESKTTQPMGAGPYKFIKYENKVVYLEANENYYKGAPKIKYLQLKETTDGEMINGVATGVIDLANPSGSVAKMNEIKKINSNGQLTGDVITSSLVDNLGYGYIGINADNVNVGGDPGSEASKNLRKAFATLFAVYRDVAIDSYYADAATVINYPISSTSWAAPQKTDEGYEVAYSKDVNGNPIYTADMVAEDKYEAALQAAIGYFKAAGYTFDESTGKFVAAPEGAKMKYEVMIPADGVGDHPAFSILKDTQAALEKIGITLEINDLTDANELWDSINANTHEMWAAAWGATIDPDMYQVYHSSNRIGRGGTDSNSYNINDPELDQIIMEARRSPDQAYRKALYKRALDIILDWGVAIPTYQRQNLVIFSTQRINTDTITPDISTYYEWFREIEKMEMR</sequence>
<protein>
    <submittedName>
        <fullName evidence="7">ABC transporter substrate-binding protein</fullName>
    </submittedName>
</protein>
<proteinExistence type="inferred from homology"/>
<evidence type="ECO:0000256" key="4">
    <source>
        <dbReference type="SAM" id="MobiDB-lite"/>
    </source>
</evidence>
<feature type="region of interest" description="Disordered" evidence="4">
    <location>
        <begin position="35"/>
        <end position="56"/>
    </location>
</feature>
<dbReference type="RefSeq" id="WP_065820602.1">
    <property type="nucleotide sequence ID" value="NZ_CP014673.1"/>
</dbReference>
<evidence type="ECO:0000256" key="2">
    <source>
        <dbReference type="ARBA" id="ARBA00022448"/>
    </source>
</evidence>
<evidence type="ECO:0000256" key="1">
    <source>
        <dbReference type="ARBA" id="ARBA00005695"/>
    </source>
</evidence>
<dbReference type="Pfam" id="PF00496">
    <property type="entry name" value="SBP_bac_5"/>
    <property type="match status" value="2"/>
</dbReference>
<dbReference type="PANTHER" id="PTHR30290:SF9">
    <property type="entry name" value="OLIGOPEPTIDE-BINDING PROTEIN APPA"/>
    <property type="match status" value="1"/>
</dbReference>
<organism evidence="7 8">
    <name type="scientific">Thermoclostridium stercorarium subsp. leptospartum DSM 9219</name>
    <dbReference type="NCBI Taxonomy" id="1346611"/>
    <lineage>
        <taxon>Bacteria</taxon>
        <taxon>Bacillati</taxon>
        <taxon>Bacillota</taxon>
        <taxon>Clostridia</taxon>
        <taxon>Eubacteriales</taxon>
        <taxon>Oscillospiraceae</taxon>
        <taxon>Thermoclostridium</taxon>
    </lineage>
</organism>
<dbReference type="InterPro" id="IPR000914">
    <property type="entry name" value="SBP_5_dom"/>
</dbReference>
<evidence type="ECO:0000313" key="8">
    <source>
        <dbReference type="Proteomes" id="UP000092931"/>
    </source>
</evidence>
<dbReference type="Gene3D" id="3.10.105.10">
    <property type="entry name" value="Dipeptide-binding Protein, Domain 3"/>
    <property type="match status" value="1"/>
</dbReference>
<dbReference type="CDD" id="cd00995">
    <property type="entry name" value="PBP2_NikA_DppA_OppA_like"/>
    <property type="match status" value="1"/>
</dbReference>
<name>A0A1B1YIU9_THEST</name>
<evidence type="ECO:0000313" key="7">
    <source>
        <dbReference type="EMBL" id="ANX00709.1"/>
    </source>
</evidence>
<keyword evidence="5" id="KW-1133">Transmembrane helix</keyword>
<dbReference type="PANTHER" id="PTHR30290">
    <property type="entry name" value="PERIPLASMIC BINDING COMPONENT OF ABC TRANSPORTER"/>
    <property type="match status" value="1"/>
</dbReference>